<feature type="domain" description="NrS-1 polymerase-like helicase" evidence="2">
    <location>
        <begin position="270"/>
        <end position="379"/>
    </location>
</feature>
<feature type="compositionally biased region" description="Acidic residues" evidence="1">
    <location>
        <begin position="661"/>
        <end position="671"/>
    </location>
</feature>
<feature type="compositionally biased region" description="Basic and acidic residues" evidence="1">
    <location>
        <begin position="591"/>
        <end position="617"/>
    </location>
</feature>
<feature type="compositionally biased region" description="Basic residues" evidence="1">
    <location>
        <begin position="618"/>
        <end position="632"/>
    </location>
</feature>
<dbReference type="OrthoDB" id="3218228at2"/>
<accession>A0A2U2NC63</accession>
<feature type="region of interest" description="Disordered" evidence="1">
    <location>
        <begin position="555"/>
        <end position="703"/>
    </location>
</feature>
<dbReference type="RefSeq" id="WP_109056247.1">
    <property type="nucleotide sequence ID" value="NZ_QFFM01000003.1"/>
</dbReference>
<comment type="caution">
    <text evidence="3">The sequence shown here is derived from an EMBL/GenBank/DDBJ whole genome shotgun (WGS) entry which is preliminary data.</text>
</comment>
<dbReference type="InterPro" id="IPR027417">
    <property type="entry name" value="P-loop_NTPase"/>
</dbReference>
<evidence type="ECO:0000259" key="2">
    <source>
        <dbReference type="Pfam" id="PF19263"/>
    </source>
</evidence>
<sequence length="703" mass="80041">MEDNQTPPAVNESYGYTGYGDEQDFQNDPYTEAFRRLHQGDGFTPLPGGINVGDINYVATGLRECNDGERPDFYDRQAHGIHYPRREDEGKAPKECFHEGYARMLWDYVQGNIFQGLNIDGTDDKTLYCRDVDMSGEGRLLDSWHVLDMQKEYVIPKTAWNPMWVEQMLYETGKLETRVRRGIKFRNVVFIRPGTEYQFDPVGRIEPGNPKFNEPYLVNLDCDFDEKVAAEARDLLKLITTNDNGHSAENLTRIFATPMLEPYKHLTYIMYGDGGNGKGLIVKSMKETFKEKVASVDAQKILGGQRGGGGFSTDQEVLKLLGAMWAFDEEANDITLEQMTNLKRISTGDPLVARRIQENAIEVQPYAAFTICSNNPVVTTMTAASARRFAFIRMSENKDWAIREKDPNNPMDRETAMMRIRSFIKKHKANGWMMASCALWEQDEANRIRMERDRAAAIRRGDEKLPPHWEDHWTDVVIGSSSDLTRAQEWYISRILEHGYAISRECPYRENDIEHKNSIAMLGLESSTKRIDGVNRRVLVIAKNGKQRFDNYAQQFREDEKTADIPPEIPYSEDDEPEGWDIKNPPAEPEAGEKRSTYAPVKESKSKTGKKTSESKPKAKAKSRKTTSRKSVAKPIPVKNPNPVAYYDPAKPDDDPHVDLSPDEYPPEDYGPDNVPQPPAGWDDEIPLPDEEPASPEYEPPEN</sequence>
<dbReference type="Pfam" id="PF19263">
    <property type="entry name" value="DUF5906"/>
    <property type="match status" value="1"/>
</dbReference>
<feature type="compositionally biased region" description="Basic and acidic residues" evidence="1">
    <location>
        <begin position="650"/>
        <end position="660"/>
    </location>
</feature>
<evidence type="ECO:0000313" key="4">
    <source>
        <dbReference type="Proteomes" id="UP000245876"/>
    </source>
</evidence>
<keyword evidence="4" id="KW-1185">Reference proteome</keyword>
<proteinExistence type="predicted"/>
<evidence type="ECO:0000256" key="1">
    <source>
        <dbReference type="SAM" id="MobiDB-lite"/>
    </source>
</evidence>
<dbReference type="Proteomes" id="UP000245876">
    <property type="component" value="Unassembled WGS sequence"/>
</dbReference>
<protein>
    <recommendedName>
        <fullName evidence="2">NrS-1 polymerase-like helicase domain-containing protein</fullName>
    </recommendedName>
</protein>
<dbReference type="InterPro" id="IPR045455">
    <property type="entry name" value="NrS-1_pol-like_helicase"/>
</dbReference>
<evidence type="ECO:0000313" key="3">
    <source>
        <dbReference type="EMBL" id="PWG66678.1"/>
    </source>
</evidence>
<dbReference type="EMBL" id="QFFM01000003">
    <property type="protein sequence ID" value="PWG66678.1"/>
    <property type="molecule type" value="Genomic_DNA"/>
</dbReference>
<dbReference type="AlphaFoldDB" id="A0A2U2NC63"/>
<organism evidence="3 4">
    <name type="scientific">Bifidobacterium callitrichidarum</name>
    <dbReference type="NCBI Taxonomy" id="2052941"/>
    <lineage>
        <taxon>Bacteria</taxon>
        <taxon>Bacillati</taxon>
        <taxon>Actinomycetota</taxon>
        <taxon>Actinomycetes</taxon>
        <taxon>Bifidobacteriales</taxon>
        <taxon>Bifidobacteriaceae</taxon>
        <taxon>Bifidobacterium</taxon>
    </lineage>
</organism>
<dbReference type="Gene3D" id="3.40.50.300">
    <property type="entry name" value="P-loop containing nucleotide triphosphate hydrolases"/>
    <property type="match status" value="1"/>
</dbReference>
<name>A0A2U2NC63_9BIFI</name>
<feature type="compositionally biased region" description="Acidic residues" evidence="1">
    <location>
        <begin position="682"/>
        <end position="703"/>
    </location>
</feature>
<gene>
    <name evidence="3" type="ORF">DF196_01890</name>
</gene>
<reference evidence="3 4" key="1">
    <citation type="journal article" date="2018" name="Int. J. Syst. Evol. Microbiol.">
        <title>Bifidobacterium callitrichidarum sp. nov. from the faeces of the emperor tamarin (Saguinus imperator).</title>
        <authorList>
            <person name="Modesto M."/>
            <person name="Michelini S."/>
            <person name="Sansosti M.C."/>
            <person name="De Filippo C."/>
            <person name="Cavalieri D."/>
            <person name="Qvirist L."/>
            <person name="Andlid T."/>
            <person name="Spiezio C."/>
            <person name="Sandri C."/>
            <person name="Pascarelli S."/>
            <person name="Sgorbati B."/>
            <person name="Mattarelli P."/>
        </authorList>
    </citation>
    <scope>NUCLEOTIDE SEQUENCE [LARGE SCALE GENOMIC DNA]</scope>
    <source>
        <strain evidence="3 4">TRI 5</strain>
    </source>
</reference>